<protein>
    <submittedName>
        <fullName evidence="2">Uncharacterized protein</fullName>
    </submittedName>
</protein>
<comment type="caution">
    <text evidence="2">The sequence shown here is derived from an EMBL/GenBank/DDBJ whole genome shotgun (WGS) entry which is preliminary data.</text>
</comment>
<dbReference type="Proteomes" id="UP001148786">
    <property type="component" value="Unassembled WGS sequence"/>
</dbReference>
<keyword evidence="3" id="KW-1185">Reference proteome</keyword>
<gene>
    <name evidence="2" type="ORF">NLJ89_g8907</name>
</gene>
<reference evidence="2" key="1">
    <citation type="submission" date="2022-07" db="EMBL/GenBank/DDBJ databases">
        <title>Genome Sequence of Agrocybe chaxingu.</title>
        <authorList>
            <person name="Buettner E."/>
        </authorList>
    </citation>
    <scope>NUCLEOTIDE SEQUENCE</scope>
    <source>
        <strain evidence="2">MP-N11</strain>
    </source>
</reference>
<evidence type="ECO:0000313" key="3">
    <source>
        <dbReference type="Proteomes" id="UP001148786"/>
    </source>
</evidence>
<accession>A0A9W8JUJ5</accession>
<evidence type="ECO:0000313" key="2">
    <source>
        <dbReference type="EMBL" id="KAJ3502394.1"/>
    </source>
</evidence>
<feature type="region of interest" description="Disordered" evidence="1">
    <location>
        <begin position="48"/>
        <end position="79"/>
    </location>
</feature>
<organism evidence="2 3">
    <name type="scientific">Agrocybe chaxingu</name>
    <dbReference type="NCBI Taxonomy" id="84603"/>
    <lineage>
        <taxon>Eukaryota</taxon>
        <taxon>Fungi</taxon>
        <taxon>Dikarya</taxon>
        <taxon>Basidiomycota</taxon>
        <taxon>Agaricomycotina</taxon>
        <taxon>Agaricomycetes</taxon>
        <taxon>Agaricomycetidae</taxon>
        <taxon>Agaricales</taxon>
        <taxon>Agaricineae</taxon>
        <taxon>Strophariaceae</taxon>
        <taxon>Agrocybe</taxon>
    </lineage>
</organism>
<feature type="compositionally biased region" description="Low complexity" evidence="1">
    <location>
        <begin position="48"/>
        <end position="59"/>
    </location>
</feature>
<name>A0A9W8JUJ5_9AGAR</name>
<evidence type="ECO:0000256" key="1">
    <source>
        <dbReference type="SAM" id="MobiDB-lite"/>
    </source>
</evidence>
<sequence>MSSFDFSPYYYDPEFNHHLSLLDEDKPGDILTPNIFDELVRNDASFSPQSVSSQISNSPMIYNDIDLPSAPSDEDTASNDQEVVAKSSASSWTSFKTKVDPRILQSSSALKDMQQIAPKMIVKGAAAPSKTAIRTMISAQPVVRASADAPIVSRSIAGQT</sequence>
<proteinExistence type="predicted"/>
<dbReference type="AlphaFoldDB" id="A0A9W8JUJ5"/>
<dbReference type="EMBL" id="JANKHO010001289">
    <property type="protein sequence ID" value="KAJ3502394.1"/>
    <property type="molecule type" value="Genomic_DNA"/>
</dbReference>